<evidence type="ECO:0000256" key="1">
    <source>
        <dbReference type="SAM" id="MobiDB-lite"/>
    </source>
</evidence>
<proteinExistence type="predicted"/>
<reference evidence="2" key="1">
    <citation type="submission" date="2014-09" db="EMBL/GenBank/DDBJ databases">
        <title>Genome sequence of the luminous mushroom Mycena chlorophos for searching fungal bioluminescence genes.</title>
        <authorList>
            <person name="Tanaka Y."/>
            <person name="Kasuga D."/>
            <person name="Oba Y."/>
            <person name="Hase S."/>
            <person name="Sato K."/>
            <person name="Oba Y."/>
            <person name="Sakakibara Y."/>
        </authorList>
    </citation>
    <scope>NUCLEOTIDE SEQUENCE</scope>
</reference>
<sequence length="203" mass="23789">MGRPAFTPEAKAIAVRRTRARYEQSEKGKRTRQKYTLKKNRRKVPRVDVDRGPAVTPEILADASFSLPLEHPLFQDTRAAPCSDALYPYIHPPPYTERDKASVQERPFTNLEELETCFHGYMARVEDDDEVRMRERLKAKGAKFVSQLWTSESFGLKAYWENMKRAERMAGDDVDEVEKRMFVLHRRWAAREFVRLRTLALLE</sequence>
<feature type="region of interest" description="Disordered" evidence="1">
    <location>
        <begin position="1"/>
        <end position="34"/>
    </location>
</feature>
<dbReference type="Proteomes" id="UP000815677">
    <property type="component" value="Unassembled WGS sequence"/>
</dbReference>
<gene>
    <name evidence="2" type="ORF">MCHLO_02529</name>
</gene>
<evidence type="ECO:0000313" key="3">
    <source>
        <dbReference type="Proteomes" id="UP000815677"/>
    </source>
</evidence>
<accession>A0ABQ0L1A5</accession>
<name>A0ABQ0L1A5_MYCCL</name>
<evidence type="ECO:0000313" key="2">
    <source>
        <dbReference type="EMBL" id="GAT44926.1"/>
    </source>
</evidence>
<protein>
    <submittedName>
        <fullName evidence="2">Uncharacterized protein</fullName>
    </submittedName>
</protein>
<organism evidence="2 3">
    <name type="scientific">Mycena chlorophos</name>
    <name type="common">Agaric fungus</name>
    <name type="synonym">Agaricus chlorophos</name>
    <dbReference type="NCBI Taxonomy" id="658473"/>
    <lineage>
        <taxon>Eukaryota</taxon>
        <taxon>Fungi</taxon>
        <taxon>Dikarya</taxon>
        <taxon>Basidiomycota</taxon>
        <taxon>Agaricomycotina</taxon>
        <taxon>Agaricomycetes</taxon>
        <taxon>Agaricomycetidae</taxon>
        <taxon>Agaricales</taxon>
        <taxon>Marasmiineae</taxon>
        <taxon>Mycenaceae</taxon>
        <taxon>Mycena</taxon>
    </lineage>
</organism>
<keyword evidence="3" id="KW-1185">Reference proteome</keyword>
<dbReference type="EMBL" id="DF840353">
    <property type="protein sequence ID" value="GAT44926.1"/>
    <property type="molecule type" value="Genomic_DNA"/>
</dbReference>